<name>A0A803NSH6_CANSA</name>
<sequence length="82" mass="9236">MGNTKFDLEKFNGKNDFGFWKVKMRALLVQQGLRDALLGEEKMHAGLTDKEKLDILIKAHNTIILSLGDKVTTTKLVFSNSL</sequence>
<accession>A0A803NSH6</accession>
<proteinExistence type="predicted"/>
<reference evidence="1" key="2">
    <citation type="submission" date="2021-03" db="UniProtKB">
        <authorList>
            <consortium name="EnsemblPlants"/>
        </authorList>
    </citation>
    <scope>IDENTIFICATION</scope>
</reference>
<evidence type="ECO:0000313" key="1">
    <source>
        <dbReference type="EnsemblPlants" id="cds.evm.model.02.1155"/>
    </source>
</evidence>
<organism evidence="1 2">
    <name type="scientific">Cannabis sativa</name>
    <name type="common">Hemp</name>
    <name type="synonym">Marijuana</name>
    <dbReference type="NCBI Taxonomy" id="3483"/>
    <lineage>
        <taxon>Eukaryota</taxon>
        <taxon>Viridiplantae</taxon>
        <taxon>Streptophyta</taxon>
        <taxon>Embryophyta</taxon>
        <taxon>Tracheophyta</taxon>
        <taxon>Spermatophyta</taxon>
        <taxon>Magnoliopsida</taxon>
        <taxon>eudicotyledons</taxon>
        <taxon>Gunneridae</taxon>
        <taxon>Pentapetalae</taxon>
        <taxon>rosids</taxon>
        <taxon>fabids</taxon>
        <taxon>Rosales</taxon>
        <taxon>Cannabaceae</taxon>
        <taxon>Cannabis</taxon>
    </lineage>
</organism>
<dbReference type="AlphaFoldDB" id="A0A803NSH6"/>
<dbReference type="OMA" id="TFAHNEV"/>
<reference evidence="1" key="1">
    <citation type="submission" date="2018-11" db="EMBL/GenBank/DDBJ databases">
        <authorList>
            <person name="Grassa J C."/>
        </authorList>
    </citation>
    <scope>NUCLEOTIDE SEQUENCE [LARGE SCALE GENOMIC DNA]</scope>
</reference>
<dbReference type="Proteomes" id="UP000596661">
    <property type="component" value="Chromosome 2"/>
</dbReference>
<evidence type="ECO:0008006" key="3">
    <source>
        <dbReference type="Google" id="ProtNLM"/>
    </source>
</evidence>
<dbReference type="EnsemblPlants" id="evm.model.02.1155">
    <property type="protein sequence ID" value="cds.evm.model.02.1155"/>
    <property type="gene ID" value="evm.TU.02.1155"/>
</dbReference>
<dbReference type="EMBL" id="UZAU01000163">
    <property type="status" value="NOT_ANNOTATED_CDS"/>
    <property type="molecule type" value="Genomic_DNA"/>
</dbReference>
<dbReference type="Gramene" id="evm.model.02.1155">
    <property type="protein sequence ID" value="cds.evm.model.02.1155"/>
    <property type="gene ID" value="evm.TU.02.1155"/>
</dbReference>
<evidence type="ECO:0000313" key="2">
    <source>
        <dbReference type="Proteomes" id="UP000596661"/>
    </source>
</evidence>
<protein>
    <recommendedName>
        <fullName evidence="3">Retrovirus-related Pol polyprotein from transposon TNT 1-94</fullName>
    </recommendedName>
</protein>
<keyword evidence="2" id="KW-1185">Reference proteome</keyword>